<dbReference type="SUPFAM" id="SSF56645">
    <property type="entry name" value="Acyl-CoA dehydrogenase NM domain-like"/>
    <property type="match status" value="1"/>
</dbReference>
<dbReference type="RefSeq" id="WP_377460212.1">
    <property type="nucleotide sequence ID" value="NZ_JBHLUB010000032.1"/>
</dbReference>
<dbReference type="InterPro" id="IPR046373">
    <property type="entry name" value="Acyl-CoA_Oxase/DH_mid-dom_sf"/>
</dbReference>
<comment type="caution">
    <text evidence="17">The sequence shown here is derived from an EMBL/GenBank/DDBJ whole genome shotgun (WGS) entry which is preliminary data.</text>
</comment>
<evidence type="ECO:0000256" key="1">
    <source>
        <dbReference type="ARBA" id="ARBA00004496"/>
    </source>
</evidence>
<dbReference type="InterPro" id="IPR009100">
    <property type="entry name" value="AcylCoA_DH/oxidase_NM_dom_sf"/>
</dbReference>
<evidence type="ECO:0000259" key="15">
    <source>
        <dbReference type="Pfam" id="PF02771"/>
    </source>
</evidence>
<keyword evidence="6" id="KW-0503">Monooxygenase</keyword>
<dbReference type="InterPro" id="IPR006091">
    <property type="entry name" value="Acyl-CoA_Oxase/DH_mid-dom"/>
</dbReference>
<evidence type="ECO:0000256" key="12">
    <source>
        <dbReference type="ARBA" id="ARBA00048445"/>
    </source>
</evidence>
<dbReference type="InterPro" id="IPR013786">
    <property type="entry name" value="AcylCoA_DH/ox_N"/>
</dbReference>
<dbReference type="Gene3D" id="1.10.540.10">
    <property type="entry name" value="Acyl-CoA dehydrogenase/oxidase, N-terminal domain"/>
    <property type="match status" value="1"/>
</dbReference>
<evidence type="ECO:0000256" key="6">
    <source>
        <dbReference type="ARBA" id="ARBA00023033"/>
    </source>
</evidence>
<dbReference type="Gene3D" id="1.20.140.10">
    <property type="entry name" value="Butyryl-CoA Dehydrogenase, subunit A, domain 3"/>
    <property type="match status" value="1"/>
</dbReference>
<organism evidence="17 18">
    <name type="scientific">Micrococcoides hystricis</name>
    <dbReference type="NCBI Taxonomy" id="1572761"/>
    <lineage>
        <taxon>Bacteria</taxon>
        <taxon>Bacillati</taxon>
        <taxon>Actinomycetota</taxon>
        <taxon>Actinomycetes</taxon>
        <taxon>Micrococcales</taxon>
        <taxon>Micrococcaceae</taxon>
        <taxon>Micrococcoides</taxon>
    </lineage>
</organism>
<evidence type="ECO:0000313" key="18">
    <source>
        <dbReference type="Proteomes" id="UP001589862"/>
    </source>
</evidence>
<evidence type="ECO:0000313" key="17">
    <source>
        <dbReference type="EMBL" id="MFC0582780.1"/>
    </source>
</evidence>
<evidence type="ECO:0000256" key="11">
    <source>
        <dbReference type="ARBA" id="ARBA00047859"/>
    </source>
</evidence>
<dbReference type="PANTHER" id="PTHR43884:SF12">
    <property type="entry name" value="ISOVALERYL-COA DEHYDROGENASE, MITOCHONDRIAL-RELATED"/>
    <property type="match status" value="1"/>
</dbReference>
<keyword evidence="3" id="KW-0288">FMN</keyword>
<dbReference type="InterPro" id="IPR037069">
    <property type="entry name" value="AcylCoA_DH/ox_N_sf"/>
</dbReference>
<proteinExistence type="inferred from homology"/>
<feature type="domain" description="Acyl-CoA oxidase/dehydrogenase middle" evidence="14">
    <location>
        <begin position="140"/>
        <end position="216"/>
    </location>
</feature>
<feature type="domain" description="Acyl-CoA dehydrogenase C-terminal" evidence="16">
    <location>
        <begin position="249"/>
        <end position="383"/>
    </location>
</feature>
<evidence type="ECO:0000256" key="3">
    <source>
        <dbReference type="ARBA" id="ARBA00022643"/>
    </source>
</evidence>
<dbReference type="InterPro" id="IPR036250">
    <property type="entry name" value="AcylCo_DH-like_C"/>
</dbReference>
<dbReference type="Proteomes" id="UP001589862">
    <property type="component" value="Unassembled WGS sequence"/>
</dbReference>
<comment type="similarity">
    <text evidence="8">Belongs to the DszC flavin monooxygenase family.</text>
</comment>
<comment type="catalytic activity">
    <reaction evidence="13">
        <text>dibenzothiophene + 2 FMNH2 + 2 O2 = dibenzothiophene 5,5-dioxide + 2 FMN + 2 H2O + 2 H(+)</text>
        <dbReference type="Rhea" id="RHEA:49072"/>
        <dbReference type="ChEBI" id="CHEBI:15377"/>
        <dbReference type="ChEBI" id="CHEBI:15378"/>
        <dbReference type="ChEBI" id="CHEBI:15379"/>
        <dbReference type="ChEBI" id="CHEBI:23681"/>
        <dbReference type="ChEBI" id="CHEBI:57618"/>
        <dbReference type="ChEBI" id="CHEBI:58210"/>
        <dbReference type="ChEBI" id="CHEBI:90356"/>
        <dbReference type="EC" id="1.14.14.21"/>
    </reaction>
</comment>
<dbReference type="Pfam" id="PF02770">
    <property type="entry name" value="Acyl-CoA_dh_M"/>
    <property type="match status" value="1"/>
</dbReference>
<accession>A0ABV6PCC9</accession>
<feature type="domain" description="Acyl-CoA dehydrogenase/oxidase N-terminal" evidence="15">
    <location>
        <begin position="31"/>
        <end position="124"/>
    </location>
</feature>
<dbReference type="SUPFAM" id="SSF47203">
    <property type="entry name" value="Acyl-CoA dehydrogenase C-terminal domain-like"/>
    <property type="match status" value="1"/>
</dbReference>
<comment type="pathway">
    <text evidence="7">Sulfur metabolism; dibenzothiophene degradation.</text>
</comment>
<evidence type="ECO:0000256" key="7">
    <source>
        <dbReference type="ARBA" id="ARBA00034307"/>
    </source>
</evidence>
<dbReference type="Pfam" id="PF02771">
    <property type="entry name" value="Acyl-CoA_dh_N"/>
    <property type="match status" value="1"/>
</dbReference>
<evidence type="ECO:0000256" key="2">
    <source>
        <dbReference type="ARBA" id="ARBA00022630"/>
    </source>
</evidence>
<gene>
    <name evidence="17" type="ORF">ACFFFR_10400</name>
</gene>
<dbReference type="EMBL" id="JBHLUB010000032">
    <property type="protein sequence ID" value="MFC0582780.1"/>
    <property type="molecule type" value="Genomic_DNA"/>
</dbReference>
<keyword evidence="5" id="KW-0560">Oxidoreductase</keyword>
<keyword evidence="18" id="KW-1185">Reference proteome</keyword>
<evidence type="ECO:0000256" key="8">
    <source>
        <dbReference type="ARBA" id="ARBA00034317"/>
    </source>
</evidence>
<protein>
    <recommendedName>
        <fullName evidence="10">Dibenzothiophene monooxygenase</fullName>
        <ecNumber evidence="9">1.14.14.21</ecNumber>
    </recommendedName>
</protein>
<reference evidence="17 18" key="1">
    <citation type="submission" date="2024-09" db="EMBL/GenBank/DDBJ databases">
        <authorList>
            <person name="Sun Q."/>
            <person name="Mori K."/>
        </authorList>
    </citation>
    <scope>NUCLEOTIDE SEQUENCE [LARGE SCALE GENOMIC DNA]</scope>
    <source>
        <strain evidence="17 18">NCAIM B.02604</strain>
    </source>
</reference>
<evidence type="ECO:0000259" key="16">
    <source>
        <dbReference type="Pfam" id="PF08028"/>
    </source>
</evidence>
<dbReference type="EC" id="1.14.14.21" evidence="9"/>
<name>A0ABV6PCC9_9MICC</name>
<comment type="catalytic activity">
    <reaction evidence="11">
        <text>dibenzothiophene + FMNH2 + O2 = dibenzothiophene 5-oxide + FMN + H2O + H(+)</text>
        <dbReference type="Rhea" id="RHEA:49076"/>
        <dbReference type="ChEBI" id="CHEBI:15377"/>
        <dbReference type="ChEBI" id="CHEBI:15378"/>
        <dbReference type="ChEBI" id="CHEBI:15379"/>
        <dbReference type="ChEBI" id="CHEBI:23681"/>
        <dbReference type="ChEBI" id="CHEBI:23683"/>
        <dbReference type="ChEBI" id="CHEBI:57618"/>
        <dbReference type="ChEBI" id="CHEBI:58210"/>
    </reaction>
</comment>
<keyword evidence="4" id="KW-0547">Nucleotide-binding</keyword>
<sequence>MSQLAEHLAEQRVDEPVSAAWERLQPVFDGIAEKAAQRERARALDHDAVETLVAAGYTSLRVPTEYGGAGLSLSEFYPFVVELGAADSNLVQALRAHQLHVEMVLANPDQEYRDRWFRRIAAGEVVGNAVTEVNGVLGEHTTTVTVQPDGSWLLNGRKYYSTGSLYADWILVTAEVDGSVRGLAVRADAPGVRQVDDWDGFGQRLSASGTTVFENVVVDPAEVSRPGEGLSDHDAPNSLQALAQTVHLAALAGLVTGAEREFVRYVRQRRRTFSHAAAQVPSRDPQVLQVLGEVSAAAYGARAVFESLIRQFERVQAREITGEVTAAELAALDVATYQAQQVISQQSLWAINHAFSVGGATAVTEPLGLDRYWRNARVLAQHNPVIYRNRIIGDFLVNGTAPGPQYGVGNIS</sequence>
<dbReference type="Gene3D" id="2.40.110.10">
    <property type="entry name" value="Butyryl-CoA Dehydrogenase, subunit A, domain 2"/>
    <property type="match status" value="1"/>
</dbReference>
<evidence type="ECO:0000256" key="4">
    <source>
        <dbReference type="ARBA" id="ARBA00022741"/>
    </source>
</evidence>
<keyword evidence="2" id="KW-0285">Flavoprotein</keyword>
<dbReference type="InterPro" id="IPR013107">
    <property type="entry name" value="Acyl-CoA_DH_C"/>
</dbReference>
<dbReference type="PANTHER" id="PTHR43884">
    <property type="entry name" value="ACYL-COA DEHYDROGENASE"/>
    <property type="match status" value="1"/>
</dbReference>
<evidence type="ECO:0000256" key="13">
    <source>
        <dbReference type="ARBA" id="ARBA00049456"/>
    </source>
</evidence>
<comment type="subcellular location">
    <subcellularLocation>
        <location evidence="1">Cytoplasm</location>
    </subcellularLocation>
</comment>
<evidence type="ECO:0000256" key="5">
    <source>
        <dbReference type="ARBA" id="ARBA00023002"/>
    </source>
</evidence>
<dbReference type="Pfam" id="PF08028">
    <property type="entry name" value="Acyl-CoA_dh_2"/>
    <property type="match status" value="1"/>
</dbReference>
<evidence type="ECO:0000256" key="10">
    <source>
        <dbReference type="ARBA" id="ARBA00034345"/>
    </source>
</evidence>
<evidence type="ECO:0000259" key="14">
    <source>
        <dbReference type="Pfam" id="PF02770"/>
    </source>
</evidence>
<evidence type="ECO:0000256" key="9">
    <source>
        <dbReference type="ARBA" id="ARBA00034328"/>
    </source>
</evidence>
<comment type="catalytic activity">
    <reaction evidence="12">
        <text>dibenzothiophene 5-oxide + FMNH2 + O2 = dibenzothiophene 5,5-dioxide + FMN + H2O + H(+)</text>
        <dbReference type="Rhea" id="RHEA:49080"/>
        <dbReference type="ChEBI" id="CHEBI:15377"/>
        <dbReference type="ChEBI" id="CHEBI:15378"/>
        <dbReference type="ChEBI" id="CHEBI:15379"/>
        <dbReference type="ChEBI" id="CHEBI:23683"/>
        <dbReference type="ChEBI" id="CHEBI:57618"/>
        <dbReference type="ChEBI" id="CHEBI:58210"/>
        <dbReference type="ChEBI" id="CHEBI:90356"/>
    </reaction>
</comment>
<dbReference type="PIRSF" id="PIRSF016578">
    <property type="entry name" value="HsaA"/>
    <property type="match status" value="1"/>
</dbReference>